<keyword evidence="1" id="KW-1133">Transmembrane helix</keyword>
<accession>A0A9W8Z7T0</accession>
<sequence length="943" mass="104463">MPQYRPVPDDEAFAMGELWARAESATHQYSRAQYEAVADQEPPAHEGLIPAETASAPNDRPISNATDEAFGVCISPPRDENGQQEVPKQNDLNRCVHRGVLVGMVAFFGSCCLTVGLLYHFSLMENGLTNEEQTRRYTWIYGPTAVVVLLRMLWRVIDLKVKETMPWHELAYGPASARRTITLEYFSRTIFGNTWETLKLRHWAAATTILGYLVLLSMIVFATGLFVLEGTLVSNHGVPFIQNQFNGSGYNASVIQASPVLLDYAIRVQNLSFPQGTTSDTIVPLFEPIDIFPEDSIYEAIVDGVNPSMTCETLDITNATREVLPWIDGISPHFLIDLDEPDCKIKNIKVGYLNHRLNANETATQTFQGEMSDYTCNTAYDYSKPPDYRSAPQVPGAYEDTQNRGKQKRIIISVVDLRARSDHWEVLWLHNITVLSCKPSYFVNKYRVQYYQNSTGSSIELLSKTDNALDGVYPGDLARGVGHMFTQYGVLVPSFGEGGSDVPVGGVVPPFHQMLKRLKDGDGTGFSLKDLMDPVVLKSLAEPYVPAAVALGVNLIFGSIEQVVAATAPFLSLRHKDGAAPRVLGLDYRTKSGPHAFVLSIFNKHIGLSIILVTTFVASFLSIVIPGLYNTVSVESVGNVIVLQLDKFDPSSIDISVDDKGAGIVFNHLTYFDLPYPDWVFEDLALPQYAVPNVPTKSSRDSKTTSDTLSLRTEAIRAKLQNQSITADRNTGPGDTIRVGQANAIDWNVARSGGAWIPTAEQDISKSLDSFNTYYIAPPRELSDWGCPTIAFTIGTIDIEADPSNTTLICSQTVESVETDITLQYPDLSLSLEEPPRPDESTIRWLEKNGPIAPSTVFEFVPRYLFRGLNDPSGPLGAQSEPWTVKDDVDRFTQALLHVAQNEDNMTLQDLFGETNRLNVEKMVQKISLETDRRQRSNEDGTK</sequence>
<keyword evidence="3" id="KW-1185">Reference proteome</keyword>
<feature type="transmembrane region" description="Helical" evidence="1">
    <location>
        <begin position="209"/>
        <end position="228"/>
    </location>
</feature>
<protein>
    <submittedName>
        <fullName evidence="2">Uncharacterized protein</fullName>
    </submittedName>
</protein>
<dbReference type="OrthoDB" id="3912677at2759"/>
<dbReference type="AlphaFoldDB" id="A0A9W8Z7T0"/>
<dbReference type="Pfam" id="PF11915">
    <property type="entry name" value="DUF3433"/>
    <property type="match status" value="2"/>
</dbReference>
<dbReference type="PANTHER" id="PTHR37544:SF3">
    <property type="entry name" value="SPRAY"/>
    <property type="match status" value="1"/>
</dbReference>
<feature type="transmembrane region" description="Helical" evidence="1">
    <location>
        <begin position="139"/>
        <end position="157"/>
    </location>
</feature>
<dbReference type="Proteomes" id="UP001140510">
    <property type="component" value="Unassembled WGS sequence"/>
</dbReference>
<evidence type="ECO:0000313" key="2">
    <source>
        <dbReference type="EMBL" id="KAJ4398277.1"/>
    </source>
</evidence>
<dbReference type="InterPro" id="IPR021840">
    <property type="entry name" value="DUF3433"/>
</dbReference>
<proteinExistence type="predicted"/>
<dbReference type="PANTHER" id="PTHR37544">
    <property type="entry name" value="SPRAY-RELATED"/>
    <property type="match status" value="1"/>
</dbReference>
<comment type="caution">
    <text evidence="2">The sequence shown here is derived from an EMBL/GenBank/DDBJ whole genome shotgun (WGS) entry which is preliminary data.</text>
</comment>
<name>A0A9W8Z7T0_9PLEO</name>
<gene>
    <name evidence="2" type="ORF">N0V91_010324</name>
</gene>
<keyword evidence="1" id="KW-0472">Membrane</keyword>
<dbReference type="EMBL" id="JAPEVA010000134">
    <property type="protein sequence ID" value="KAJ4398277.1"/>
    <property type="molecule type" value="Genomic_DNA"/>
</dbReference>
<reference evidence="2" key="1">
    <citation type="submission" date="2022-10" db="EMBL/GenBank/DDBJ databases">
        <title>Tapping the CABI collections for fungal endophytes: first genome assemblies for Collariella, Neodidymelliopsis, Ascochyta clinopodiicola, Didymella pomorum, Didymosphaeria variabile, Neocosmospora piperis and Neocucurbitaria cava.</title>
        <authorList>
            <person name="Hill R."/>
        </authorList>
    </citation>
    <scope>NUCLEOTIDE SEQUENCE</scope>
    <source>
        <strain evidence="2">IMI 355091</strain>
    </source>
</reference>
<evidence type="ECO:0000256" key="1">
    <source>
        <dbReference type="SAM" id="Phobius"/>
    </source>
</evidence>
<keyword evidence="1" id="KW-0812">Transmembrane</keyword>
<evidence type="ECO:0000313" key="3">
    <source>
        <dbReference type="Proteomes" id="UP001140510"/>
    </source>
</evidence>
<feature type="transmembrane region" description="Helical" evidence="1">
    <location>
        <begin position="99"/>
        <end position="119"/>
    </location>
</feature>
<organism evidence="2 3">
    <name type="scientific">Didymella pomorum</name>
    <dbReference type="NCBI Taxonomy" id="749634"/>
    <lineage>
        <taxon>Eukaryota</taxon>
        <taxon>Fungi</taxon>
        <taxon>Dikarya</taxon>
        <taxon>Ascomycota</taxon>
        <taxon>Pezizomycotina</taxon>
        <taxon>Dothideomycetes</taxon>
        <taxon>Pleosporomycetidae</taxon>
        <taxon>Pleosporales</taxon>
        <taxon>Pleosporineae</taxon>
        <taxon>Didymellaceae</taxon>
        <taxon>Didymella</taxon>
    </lineage>
</organism>